<proteinExistence type="predicted"/>
<accession>A0A4C2A873</accession>
<protein>
    <submittedName>
        <fullName evidence="1">Uncharacterized protein</fullName>
    </submittedName>
</protein>
<dbReference type="Proteomes" id="UP000299102">
    <property type="component" value="Unassembled WGS sequence"/>
</dbReference>
<comment type="caution">
    <text evidence="1">The sequence shown here is derived from an EMBL/GenBank/DDBJ whole genome shotgun (WGS) entry which is preliminary data.</text>
</comment>
<organism evidence="1 2">
    <name type="scientific">Eumeta variegata</name>
    <name type="common">Bagworm moth</name>
    <name type="synonym">Eumeta japonica</name>
    <dbReference type="NCBI Taxonomy" id="151549"/>
    <lineage>
        <taxon>Eukaryota</taxon>
        <taxon>Metazoa</taxon>
        <taxon>Ecdysozoa</taxon>
        <taxon>Arthropoda</taxon>
        <taxon>Hexapoda</taxon>
        <taxon>Insecta</taxon>
        <taxon>Pterygota</taxon>
        <taxon>Neoptera</taxon>
        <taxon>Endopterygota</taxon>
        <taxon>Lepidoptera</taxon>
        <taxon>Glossata</taxon>
        <taxon>Ditrysia</taxon>
        <taxon>Tineoidea</taxon>
        <taxon>Psychidae</taxon>
        <taxon>Oiketicinae</taxon>
        <taxon>Eumeta</taxon>
    </lineage>
</organism>
<keyword evidence="2" id="KW-1185">Reference proteome</keyword>
<sequence length="91" mass="10113">MDPEMEIWFLGINKLHLIDEKIIHPYFRCGGGAGVFAKHWKFTQVRPACVGTGGGGGALSAQRRRRTALVAARRYASCYLPILGASREVFY</sequence>
<evidence type="ECO:0000313" key="2">
    <source>
        <dbReference type="Proteomes" id="UP000299102"/>
    </source>
</evidence>
<dbReference type="EMBL" id="BGZK01002844">
    <property type="protein sequence ID" value="GBP96866.1"/>
    <property type="molecule type" value="Genomic_DNA"/>
</dbReference>
<gene>
    <name evidence="1" type="ORF">EVAR_68392_1</name>
</gene>
<evidence type="ECO:0000313" key="1">
    <source>
        <dbReference type="EMBL" id="GBP96866.1"/>
    </source>
</evidence>
<reference evidence="1 2" key="1">
    <citation type="journal article" date="2019" name="Commun. Biol.">
        <title>The bagworm genome reveals a unique fibroin gene that provides high tensile strength.</title>
        <authorList>
            <person name="Kono N."/>
            <person name="Nakamura H."/>
            <person name="Ohtoshi R."/>
            <person name="Tomita M."/>
            <person name="Numata K."/>
            <person name="Arakawa K."/>
        </authorList>
    </citation>
    <scope>NUCLEOTIDE SEQUENCE [LARGE SCALE GENOMIC DNA]</scope>
</reference>
<name>A0A4C2A873_EUMVA</name>
<dbReference type="AlphaFoldDB" id="A0A4C2A873"/>